<dbReference type="SUPFAM" id="SSF56281">
    <property type="entry name" value="Metallo-hydrolase/oxidoreductase"/>
    <property type="match status" value="1"/>
</dbReference>
<dbReference type="PANTHER" id="PTHR46094:SF1">
    <property type="entry name" value="INTEGRATOR COMPLEX SUBUNIT 9"/>
    <property type="match status" value="1"/>
</dbReference>
<reference evidence="3" key="2">
    <citation type="journal article" date="2006" name="PLoS Pathog.">
        <title>New perspectives on host-parasite interplay by comparative transcriptomic and proteomic analyses of Schistosoma japonicum.</title>
        <authorList>
            <person name="Liu F."/>
            <person name="Lu J."/>
            <person name="Hu W."/>
            <person name="Wang S.Y."/>
            <person name="Cui S.J."/>
            <person name="Chi M."/>
            <person name="Yan Q."/>
            <person name="Wang X.R."/>
            <person name="Song H.D."/>
            <person name="Xu X.N."/>
            <person name="Wang J.J."/>
            <person name="Zhang X.L."/>
            <person name="Zhang X."/>
            <person name="Wang Z.Q."/>
            <person name="Xue C.L."/>
            <person name="Brindley P.J."/>
            <person name="McManus D.P."/>
            <person name="Yang P.Y."/>
            <person name="Feng Z."/>
            <person name="Chen Z."/>
            <person name="Han Z.G."/>
        </authorList>
    </citation>
    <scope>NUCLEOTIDE SEQUENCE</scope>
</reference>
<dbReference type="GO" id="GO:0032039">
    <property type="term" value="C:integrator complex"/>
    <property type="evidence" value="ECO:0007669"/>
    <property type="project" value="InterPro"/>
</dbReference>
<dbReference type="GO" id="GO:0034472">
    <property type="term" value="P:snRNA 3'-end processing"/>
    <property type="evidence" value="ECO:0007669"/>
    <property type="project" value="TreeGrafter"/>
</dbReference>
<dbReference type="InterPro" id="IPR027074">
    <property type="entry name" value="Integrator_9su"/>
</dbReference>
<reference evidence="3" key="1">
    <citation type="submission" date="2004-11" db="EMBL/GenBank/DDBJ databases">
        <title>The full-length cDNA sequences of Schistosoma japonicum genes.</title>
        <authorList>
            <person name="Han Z."/>
        </authorList>
    </citation>
    <scope>NUCLEOTIDE SEQUENCE</scope>
</reference>
<accession>Q5DFZ2</accession>
<dbReference type="AlphaFoldDB" id="Q5DFZ2"/>
<protein>
    <submittedName>
        <fullName evidence="3">SJCHGC04573 protein</fullName>
    </submittedName>
</protein>
<dbReference type="EMBL" id="AY813532">
    <property type="protein sequence ID" value="AAW25264.1"/>
    <property type="molecule type" value="mRNA"/>
</dbReference>
<dbReference type="PANTHER" id="PTHR46094">
    <property type="entry name" value="INTEGRATOR COMPLEX SUBUNIT 9"/>
    <property type="match status" value="1"/>
</dbReference>
<dbReference type="Gene3D" id="3.60.15.10">
    <property type="entry name" value="Ribonuclease Z/Hydroxyacylglutathione hydrolase-like"/>
    <property type="match status" value="1"/>
</dbReference>
<proteinExistence type="evidence at transcript level"/>
<organism evidence="3">
    <name type="scientific">Schistosoma japonicum</name>
    <name type="common">Blood fluke</name>
    <dbReference type="NCBI Taxonomy" id="6182"/>
    <lineage>
        <taxon>Eukaryota</taxon>
        <taxon>Metazoa</taxon>
        <taxon>Spiralia</taxon>
        <taxon>Lophotrochozoa</taxon>
        <taxon>Platyhelminthes</taxon>
        <taxon>Trematoda</taxon>
        <taxon>Digenea</taxon>
        <taxon>Strigeidida</taxon>
        <taxon>Schistosomatoidea</taxon>
        <taxon>Schistosomatidae</taxon>
        <taxon>Schistosoma</taxon>
    </lineage>
</organism>
<sequence length="135" mass="15633">MSNTDDNKLMLRRLNTDVHSPCYLLHIRDVNLLLDCCMDLSNLSYFLPKHQLMSPGCSDLPDMWNEKVGMLTKIGDMSYINTDFKFCMLKSSEMSSVFWETIDAILVSNTRSVLGLPFLFEIRIFVEKSLRLNQL</sequence>
<evidence type="ECO:0000313" key="3">
    <source>
        <dbReference type="EMBL" id="AAW25264.1"/>
    </source>
</evidence>
<evidence type="ECO:0000256" key="1">
    <source>
        <dbReference type="ARBA" id="ARBA00004123"/>
    </source>
</evidence>
<evidence type="ECO:0000256" key="2">
    <source>
        <dbReference type="ARBA" id="ARBA00023242"/>
    </source>
</evidence>
<dbReference type="InterPro" id="IPR036866">
    <property type="entry name" value="RibonucZ/Hydroxyglut_hydro"/>
</dbReference>
<comment type="subcellular location">
    <subcellularLocation>
        <location evidence="1">Nucleus</location>
    </subcellularLocation>
</comment>
<name>Q5DFZ2_SCHJA</name>
<keyword evidence="2" id="KW-0539">Nucleus</keyword>